<dbReference type="Pfam" id="PF01545">
    <property type="entry name" value="Cation_efflux"/>
    <property type="match status" value="1"/>
</dbReference>
<dbReference type="NCBIfam" id="TIGR01297">
    <property type="entry name" value="CDF"/>
    <property type="match status" value="1"/>
</dbReference>
<keyword evidence="2" id="KW-0813">Transport</keyword>
<keyword evidence="11" id="KW-1185">Reference proteome</keyword>
<dbReference type="PANTHER" id="PTHR43840">
    <property type="entry name" value="MITOCHONDRIAL METAL TRANSPORTER 1-RELATED"/>
    <property type="match status" value="1"/>
</dbReference>
<dbReference type="FunFam" id="3.30.70.1350:FF:000003">
    <property type="entry name" value="Cation diffusion facilitator 1"/>
    <property type="match status" value="1"/>
</dbReference>
<feature type="transmembrane region" description="Helical" evidence="7">
    <location>
        <begin position="188"/>
        <end position="208"/>
    </location>
</feature>
<comment type="subcellular location">
    <subcellularLocation>
        <location evidence="1">Membrane</location>
        <topology evidence="1">Multi-pass membrane protein</topology>
    </subcellularLocation>
</comment>
<name>A0AAD7QYL0_9ASCO</name>
<feature type="domain" description="Cation efflux protein cytoplasmic" evidence="9">
    <location>
        <begin position="336"/>
        <end position="395"/>
    </location>
</feature>
<sequence>PTRVEQSSVSTNASVSHAARGDVENPRFSACYGRDNDPFQLSSRLKSLSEINVIKAGNKSWRQARHRKGPALSDSQKKSKLREFYKEQNERIEHLLKPVDEHLREAVDKKDETQLRQKIAVHGSFAANIILSGLQLYGAISSGSLSLFTTMADSVFDPLSNVTLILSNRAVNKVDARKFPSGKARVETVGNILFSFLMCSVSFILIVMSIRDLAAGPGEGDNELHLPSIIAVSVAFATKLCLFLYCWALRNVYSQVRILWEDHRNDLFINGFGILTSVGGAKLAWWIDPMGAIILSCLISGLWMHTAYGEFQLLIGVTADVPTLQLITYVSMTHSPLISQIDTVRAYYSGPRLVVEVDIVMDPNETLQTTHDVSDSLQTKLESLPDVERAYVHVDYESSHKPEHFVKKEL</sequence>
<evidence type="ECO:0000256" key="7">
    <source>
        <dbReference type="SAM" id="Phobius"/>
    </source>
</evidence>
<feature type="region of interest" description="Disordered" evidence="6">
    <location>
        <begin position="1"/>
        <end position="29"/>
    </location>
</feature>
<dbReference type="GO" id="GO:0098771">
    <property type="term" value="P:inorganic ion homeostasis"/>
    <property type="evidence" value="ECO:0007669"/>
    <property type="project" value="UniProtKB-ARBA"/>
</dbReference>
<dbReference type="InterPro" id="IPR002524">
    <property type="entry name" value="Cation_efflux"/>
</dbReference>
<feature type="domain" description="Cation efflux protein transmembrane" evidence="8">
    <location>
        <begin position="124"/>
        <end position="314"/>
    </location>
</feature>
<feature type="transmembrane region" description="Helical" evidence="7">
    <location>
        <begin position="267"/>
        <end position="287"/>
    </location>
</feature>
<dbReference type="SUPFAM" id="SSF160240">
    <property type="entry name" value="Cation efflux protein cytoplasmic domain-like"/>
    <property type="match status" value="1"/>
</dbReference>
<dbReference type="InterPro" id="IPR050291">
    <property type="entry name" value="CDF_Transporter"/>
</dbReference>
<dbReference type="PANTHER" id="PTHR43840:SF12">
    <property type="entry name" value="CATION DIFFUSION FACILITATOR 1 (AFU_ORTHOLOGUE AFUA_1G14440)"/>
    <property type="match status" value="1"/>
</dbReference>
<dbReference type="Proteomes" id="UP001217417">
    <property type="component" value="Unassembled WGS sequence"/>
</dbReference>
<reference evidence="10" key="1">
    <citation type="submission" date="2023-03" db="EMBL/GenBank/DDBJ databases">
        <title>Near-Complete genome sequence of Lipomyces tetrasporous NRRL Y-64009, an oleaginous yeast capable of growing on lignocellulosic hydrolysates.</title>
        <authorList>
            <consortium name="Lawrence Berkeley National Laboratory"/>
            <person name="Jagtap S.S."/>
            <person name="Liu J.-J."/>
            <person name="Walukiewicz H.E."/>
            <person name="Pangilinan J."/>
            <person name="Lipzen A."/>
            <person name="Ahrendt S."/>
            <person name="Koriabine M."/>
            <person name="Cobaugh K."/>
            <person name="Salamov A."/>
            <person name="Yoshinaga Y."/>
            <person name="Ng V."/>
            <person name="Daum C."/>
            <person name="Grigoriev I.V."/>
            <person name="Slininger P.J."/>
            <person name="Dien B.S."/>
            <person name="Jin Y.-S."/>
            <person name="Rao C.V."/>
        </authorList>
    </citation>
    <scope>NUCLEOTIDE SEQUENCE</scope>
    <source>
        <strain evidence="10">NRRL Y-64009</strain>
    </source>
</reference>
<protein>
    <submittedName>
        <fullName evidence="10">Cation efflux family-domain-containing protein</fullName>
    </submittedName>
</protein>
<dbReference type="Gene3D" id="3.30.70.1350">
    <property type="entry name" value="Cation efflux protein, cytoplasmic domain"/>
    <property type="match status" value="1"/>
</dbReference>
<feature type="non-terminal residue" evidence="10">
    <location>
        <position position="1"/>
    </location>
</feature>
<dbReference type="FunFam" id="1.20.1510.10:FF:000005">
    <property type="entry name" value="Putative Cation diffusion facilitator 1"/>
    <property type="match status" value="1"/>
</dbReference>
<dbReference type="GO" id="GO:0030003">
    <property type="term" value="P:intracellular monoatomic cation homeostasis"/>
    <property type="evidence" value="ECO:0007669"/>
    <property type="project" value="UniProtKB-ARBA"/>
</dbReference>
<accession>A0AAD7QYL0</accession>
<evidence type="ECO:0000259" key="9">
    <source>
        <dbReference type="Pfam" id="PF16916"/>
    </source>
</evidence>
<dbReference type="InterPro" id="IPR036837">
    <property type="entry name" value="Cation_efflux_CTD_sf"/>
</dbReference>
<evidence type="ECO:0000313" key="11">
    <source>
        <dbReference type="Proteomes" id="UP001217417"/>
    </source>
</evidence>
<organism evidence="10 11">
    <name type="scientific">Lipomyces tetrasporus</name>
    <dbReference type="NCBI Taxonomy" id="54092"/>
    <lineage>
        <taxon>Eukaryota</taxon>
        <taxon>Fungi</taxon>
        <taxon>Dikarya</taxon>
        <taxon>Ascomycota</taxon>
        <taxon>Saccharomycotina</taxon>
        <taxon>Lipomycetes</taxon>
        <taxon>Lipomycetales</taxon>
        <taxon>Lipomycetaceae</taxon>
        <taxon>Lipomyces</taxon>
    </lineage>
</organism>
<feature type="transmembrane region" description="Helical" evidence="7">
    <location>
        <begin position="119"/>
        <end position="140"/>
    </location>
</feature>
<keyword evidence="4 7" id="KW-1133">Transmembrane helix</keyword>
<evidence type="ECO:0000259" key="8">
    <source>
        <dbReference type="Pfam" id="PF01545"/>
    </source>
</evidence>
<feature type="compositionally biased region" description="Polar residues" evidence="6">
    <location>
        <begin position="1"/>
        <end position="15"/>
    </location>
</feature>
<dbReference type="RefSeq" id="XP_056046866.1">
    <property type="nucleotide sequence ID" value="XM_056184723.1"/>
</dbReference>
<dbReference type="GO" id="GO:0016020">
    <property type="term" value="C:membrane"/>
    <property type="evidence" value="ECO:0007669"/>
    <property type="project" value="UniProtKB-SubCell"/>
</dbReference>
<keyword evidence="3 7" id="KW-0812">Transmembrane</keyword>
<evidence type="ECO:0000256" key="1">
    <source>
        <dbReference type="ARBA" id="ARBA00004141"/>
    </source>
</evidence>
<dbReference type="InterPro" id="IPR058533">
    <property type="entry name" value="Cation_efflux_TM"/>
</dbReference>
<gene>
    <name evidence="10" type="ORF">POJ06DRAFT_175531</name>
</gene>
<comment type="caution">
    <text evidence="10">The sequence shown here is derived from an EMBL/GenBank/DDBJ whole genome shotgun (WGS) entry which is preliminary data.</text>
</comment>
<dbReference type="GeneID" id="80879889"/>
<evidence type="ECO:0000256" key="6">
    <source>
        <dbReference type="SAM" id="MobiDB-lite"/>
    </source>
</evidence>
<evidence type="ECO:0000256" key="3">
    <source>
        <dbReference type="ARBA" id="ARBA00022692"/>
    </source>
</evidence>
<keyword evidence="5 7" id="KW-0472">Membrane</keyword>
<evidence type="ECO:0000313" key="10">
    <source>
        <dbReference type="EMBL" id="KAJ8103416.1"/>
    </source>
</evidence>
<dbReference type="GO" id="GO:0008324">
    <property type="term" value="F:monoatomic cation transmembrane transporter activity"/>
    <property type="evidence" value="ECO:0007669"/>
    <property type="project" value="InterPro"/>
</dbReference>
<feature type="transmembrane region" description="Helical" evidence="7">
    <location>
        <begin position="228"/>
        <end position="247"/>
    </location>
</feature>
<evidence type="ECO:0000256" key="5">
    <source>
        <dbReference type="ARBA" id="ARBA00023136"/>
    </source>
</evidence>
<dbReference type="Gene3D" id="1.20.1510.10">
    <property type="entry name" value="Cation efflux protein transmembrane domain"/>
    <property type="match status" value="1"/>
</dbReference>
<evidence type="ECO:0000256" key="2">
    <source>
        <dbReference type="ARBA" id="ARBA00022448"/>
    </source>
</evidence>
<dbReference type="InterPro" id="IPR027469">
    <property type="entry name" value="Cation_efflux_TMD_sf"/>
</dbReference>
<feature type="non-terminal residue" evidence="10">
    <location>
        <position position="410"/>
    </location>
</feature>
<dbReference type="InterPro" id="IPR027470">
    <property type="entry name" value="Cation_efflux_CTD"/>
</dbReference>
<dbReference type="EMBL" id="JARPMG010000001">
    <property type="protein sequence ID" value="KAJ8103416.1"/>
    <property type="molecule type" value="Genomic_DNA"/>
</dbReference>
<dbReference type="Pfam" id="PF16916">
    <property type="entry name" value="ZT_dimer"/>
    <property type="match status" value="1"/>
</dbReference>
<proteinExistence type="predicted"/>
<feature type="transmembrane region" description="Helical" evidence="7">
    <location>
        <begin position="146"/>
        <end position="167"/>
    </location>
</feature>
<dbReference type="SUPFAM" id="SSF161111">
    <property type="entry name" value="Cation efflux protein transmembrane domain-like"/>
    <property type="match status" value="1"/>
</dbReference>
<dbReference type="AlphaFoldDB" id="A0AAD7QYL0"/>
<evidence type="ECO:0000256" key="4">
    <source>
        <dbReference type="ARBA" id="ARBA00022989"/>
    </source>
</evidence>